<feature type="transmembrane region" description="Helical" evidence="6">
    <location>
        <begin position="39"/>
        <end position="57"/>
    </location>
</feature>
<dbReference type="EMBL" id="CP028160">
    <property type="protein sequence ID" value="AWN66510.1"/>
    <property type="molecule type" value="Genomic_DNA"/>
</dbReference>
<dbReference type="AlphaFoldDB" id="A0A2Z3KFP8"/>
<proteinExistence type="predicted"/>
<keyword evidence="6" id="KW-1133">Transmembrane helix</keyword>
<evidence type="ECO:0000256" key="5">
    <source>
        <dbReference type="SAM" id="MobiDB-lite"/>
    </source>
</evidence>
<dbReference type="Gene3D" id="2.40.260.10">
    <property type="entry name" value="Sortase"/>
    <property type="match status" value="1"/>
</dbReference>
<evidence type="ECO:0000313" key="7">
    <source>
        <dbReference type="EMBL" id="AWN66510.1"/>
    </source>
</evidence>
<accession>A0A2Z3KFP8</accession>
<dbReference type="GO" id="GO:0008234">
    <property type="term" value="F:cysteine-type peptidase activity"/>
    <property type="evidence" value="ECO:0007669"/>
    <property type="project" value="UniProtKB-KW"/>
</dbReference>
<dbReference type="GO" id="GO:0006508">
    <property type="term" value="P:proteolysis"/>
    <property type="evidence" value="ECO:0007669"/>
    <property type="project" value="UniProtKB-KW"/>
</dbReference>
<keyword evidence="3" id="KW-0788">Thiol protease</keyword>
<name>A0A2Z3KFP8_LACLL</name>
<dbReference type="NCBIfam" id="TIGR01076">
    <property type="entry name" value="sortase_fam"/>
    <property type="match status" value="1"/>
</dbReference>
<evidence type="ECO:0000256" key="6">
    <source>
        <dbReference type="SAM" id="Phobius"/>
    </source>
</evidence>
<reference evidence="7 8" key="1">
    <citation type="submission" date="2018-03" db="EMBL/GenBank/DDBJ databases">
        <title>Genome sequence of Lactococcus lactis strain 14B4 from almond drupe.</title>
        <authorList>
            <person name="Tran T.D."/>
            <person name="McGarvey J.A."/>
            <person name="Huynh S."/>
            <person name="Parker C.T."/>
        </authorList>
    </citation>
    <scope>NUCLEOTIDE SEQUENCE [LARGE SCALE GENOMIC DNA]</scope>
    <source>
        <strain evidence="7 8">14B4</strain>
    </source>
</reference>
<feature type="active site" description="Acyl-thioester intermediate" evidence="4">
    <location>
        <position position="232"/>
    </location>
</feature>
<keyword evidence="1" id="KW-0645">Protease</keyword>
<dbReference type="CDD" id="cd06165">
    <property type="entry name" value="Sortase_A"/>
    <property type="match status" value="1"/>
</dbReference>
<keyword evidence="2" id="KW-0378">Hydrolase</keyword>
<sequence>MIWDNGKKESGGQALKKRERSVIPNKMEKPKNGFSIRKLGVTLCLTIIVILGLIFTFQSPLTLWMLGHHEDKYALDSLSKNKLKENLKKGNFDTSDVKTVNFFDVAKAQMENQTYPAIGALSYPELSINLPLFNGDSDTTMLYGAGTMKAGEVMGEGNFAVASHHVSNVMGHSADGLLFSPLQNAKTGQSIYITDKEKVYHYVSTEVTRVSPEQGDVILDHKGMKEITLVTCDADDSYRIIVKGTLKGTAPFDKETAHWFSANYTQYWK</sequence>
<evidence type="ECO:0000256" key="2">
    <source>
        <dbReference type="ARBA" id="ARBA00022801"/>
    </source>
</evidence>
<dbReference type="SUPFAM" id="SSF63817">
    <property type="entry name" value="Sortase"/>
    <property type="match status" value="1"/>
</dbReference>
<dbReference type="InterPro" id="IPR005754">
    <property type="entry name" value="Sortase"/>
</dbReference>
<feature type="active site" description="Proton donor/acceptor" evidence="4">
    <location>
        <position position="164"/>
    </location>
</feature>
<dbReference type="InterPro" id="IPR023365">
    <property type="entry name" value="Sortase_dom-sf"/>
</dbReference>
<feature type="compositionally biased region" description="Basic and acidic residues" evidence="5">
    <location>
        <begin position="1"/>
        <end position="10"/>
    </location>
</feature>
<gene>
    <name evidence="7" type="ORF">LL14B4_10130</name>
</gene>
<evidence type="ECO:0000256" key="4">
    <source>
        <dbReference type="PIRSR" id="PIRSR605754-1"/>
    </source>
</evidence>
<dbReference type="InterPro" id="IPR042007">
    <property type="entry name" value="Sortase_A"/>
</dbReference>
<feature type="region of interest" description="Disordered" evidence="5">
    <location>
        <begin position="1"/>
        <end position="20"/>
    </location>
</feature>
<evidence type="ECO:0000256" key="1">
    <source>
        <dbReference type="ARBA" id="ARBA00022670"/>
    </source>
</evidence>
<keyword evidence="6" id="KW-0472">Membrane</keyword>
<organism evidence="7 8">
    <name type="scientific">Lactococcus lactis subsp. lactis</name>
    <name type="common">Streptococcus lactis</name>
    <dbReference type="NCBI Taxonomy" id="1360"/>
    <lineage>
        <taxon>Bacteria</taxon>
        <taxon>Bacillati</taxon>
        <taxon>Bacillota</taxon>
        <taxon>Bacilli</taxon>
        <taxon>Lactobacillales</taxon>
        <taxon>Streptococcaceae</taxon>
        <taxon>Lactococcus</taxon>
    </lineage>
</organism>
<protein>
    <submittedName>
        <fullName evidence="7">Class A sortase</fullName>
    </submittedName>
</protein>
<evidence type="ECO:0000256" key="3">
    <source>
        <dbReference type="ARBA" id="ARBA00022807"/>
    </source>
</evidence>
<dbReference type="Proteomes" id="UP000245919">
    <property type="component" value="Chromosome"/>
</dbReference>
<keyword evidence="6" id="KW-0812">Transmembrane</keyword>
<dbReference type="Pfam" id="PF04203">
    <property type="entry name" value="Sortase"/>
    <property type="match status" value="1"/>
</dbReference>
<evidence type="ECO:0000313" key="8">
    <source>
        <dbReference type="Proteomes" id="UP000245919"/>
    </source>
</evidence>